<dbReference type="EMBL" id="MU276058">
    <property type="protein sequence ID" value="KAI0042579.1"/>
    <property type="molecule type" value="Genomic_DNA"/>
</dbReference>
<organism evidence="1 2">
    <name type="scientific">Auriscalpium vulgare</name>
    <dbReference type="NCBI Taxonomy" id="40419"/>
    <lineage>
        <taxon>Eukaryota</taxon>
        <taxon>Fungi</taxon>
        <taxon>Dikarya</taxon>
        <taxon>Basidiomycota</taxon>
        <taxon>Agaricomycotina</taxon>
        <taxon>Agaricomycetes</taxon>
        <taxon>Russulales</taxon>
        <taxon>Auriscalpiaceae</taxon>
        <taxon>Auriscalpium</taxon>
    </lineage>
</organism>
<reference evidence="1" key="1">
    <citation type="submission" date="2021-02" db="EMBL/GenBank/DDBJ databases">
        <authorList>
            <consortium name="DOE Joint Genome Institute"/>
            <person name="Ahrendt S."/>
            <person name="Looney B.P."/>
            <person name="Miyauchi S."/>
            <person name="Morin E."/>
            <person name="Drula E."/>
            <person name="Courty P.E."/>
            <person name="Chicoki N."/>
            <person name="Fauchery L."/>
            <person name="Kohler A."/>
            <person name="Kuo A."/>
            <person name="Labutti K."/>
            <person name="Pangilinan J."/>
            <person name="Lipzen A."/>
            <person name="Riley R."/>
            <person name="Andreopoulos W."/>
            <person name="He G."/>
            <person name="Johnson J."/>
            <person name="Barry K.W."/>
            <person name="Grigoriev I.V."/>
            <person name="Nagy L."/>
            <person name="Hibbett D."/>
            <person name="Henrissat B."/>
            <person name="Matheny P.B."/>
            <person name="Labbe J."/>
            <person name="Martin F."/>
        </authorList>
    </citation>
    <scope>NUCLEOTIDE SEQUENCE</scope>
    <source>
        <strain evidence="1">FP105234-sp</strain>
    </source>
</reference>
<reference evidence="1" key="2">
    <citation type="journal article" date="2022" name="New Phytol.">
        <title>Evolutionary transition to the ectomycorrhizal habit in the genomes of a hyperdiverse lineage of mushroom-forming fungi.</title>
        <authorList>
            <person name="Looney B."/>
            <person name="Miyauchi S."/>
            <person name="Morin E."/>
            <person name="Drula E."/>
            <person name="Courty P.E."/>
            <person name="Kohler A."/>
            <person name="Kuo A."/>
            <person name="LaButti K."/>
            <person name="Pangilinan J."/>
            <person name="Lipzen A."/>
            <person name="Riley R."/>
            <person name="Andreopoulos W."/>
            <person name="He G."/>
            <person name="Johnson J."/>
            <person name="Nolan M."/>
            <person name="Tritt A."/>
            <person name="Barry K.W."/>
            <person name="Grigoriev I.V."/>
            <person name="Nagy L.G."/>
            <person name="Hibbett D."/>
            <person name="Henrissat B."/>
            <person name="Matheny P.B."/>
            <person name="Labbe J."/>
            <person name="Martin F.M."/>
        </authorList>
    </citation>
    <scope>NUCLEOTIDE SEQUENCE</scope>
    <source>
        <strain evidence="1">FP105234-sp</strain>
    </source>
</reference>
<accession>A0ACB8REE1</accession>
<name>A0ACB8REE1_9AGAM</name>
<dbReference type="Proteomes" id="UP000814033">
    <property type="component" value="Unassembled WGS sequence"/>
</dbReference>
<comment type="caution">
    <text evidence="1">The sequence shown here is derived from an EMBL/GenBank/DDBJ whole genome shotgun (WGS) entry which is preliminary data.</text>
</comment>
<keyword evidence="2" id="KW-1185">Reference proteome</keyword>
<evidence type="ECO:0000313" key="2">
    <source>
        <dbReference type="Proteomes" id="UP000814033"/>
    </source>
</evidence>
<evidence type="ECO:0000313" key="1">
    <source>
        <dbReference type="EMBL" id="KAI0042579.1"/>
    </source>
</evidence>
<sequence>MSASSGAPTRHCVACRHEKPITAFPFKRGSHGVDAERIKTCEECKARKTNWRKENEQKKKRQPDLSNSDAEDADEHAALVVITLGDFLTLLGQQSDAVTLDARVDVSSLAAIVDQREKADKITEMVWEMMNYRFIYNNRRPWKADPNAIRFAYYCAQNQDRQRDSVKIADKAKQRDRESMQVYDCKGWLFITLRASSDEAIIKLRHKEAHQPYWPIDIPDDVVKFVKKNTHLTLTQIWSKILTMHPTPSFTRKSIYQMWARLDGQKWKRDPDELKSARIILQEALEDGGHGYAVEEVPLTEEPGLVSISFVLPDLLRKWGGRVREISLDSAWNTNGSRYEVYALLGEAYGSGIPLGYLLVQSSATSQRGAKERLLKQFLVHLRDKWNIRAHFTLSDKDKSEINAFRSKRLAILRRAPGYYNAAIAAAEFPFIDPLFSPIAQGGPVSVRT</sequence>
<protein>
    <submittedName>
        <fullName evidence="1">Uncharacterized protein</fullName>
    </submittedName>
</protein>
<gene>
    <name evidence="1" type="ORF">FA95DRAFT_1636386</name>
</gene>
<proteinExistence type="predicted"/>